<gene>
    <name evidence="1" type="ORF">HNP81_002051</name>
</gene>
<comment type="caution">
    <text evidence="1">The sequence shown here is derived from an EMBL/GenBank/DDBJ whole genome shotgun (WGS) entry which is preliminary data.</text>
</comment>
<reference evidence="1 2" key="1">
    <citation type="submission" date="2020-08" db="EMBL/GenBank/DDBJ databases">
        <title>Genomic Encyclopedia of Type Strains, Phase IV (KMG-IV): sequencing the most valuable type-strain genomes for metagenomic binning, comparative biology and taxonomic classification.</title>
        <authorList>
            <person name="Goeker M."/>
        </authorList>
    </citation>
    <scope>NUCLEOTIDE SEQUENCE [LARGE SCALE GENOMIC DNA]</scope>
    <source>
        <strain evidence="1 2">DSM 105481</strain>
    </source>
</reference>
<name>A0ABR6CPY8_9BACI</name>
<evidence type="ECO:0000313" key="1">
    <source>
        <dbReference type="EMBL" id="MBA9026766.1"/>
    </source>
</evidence>
<organism evidence="1 2">
    <name type="scientific">Peribacillus huizhouensis</name>
    <dbReference type="NCBI Taxonomy" id="1501239"/>
    <lineage>
        <taxon>Bacteria</taxon>
        <taxon>Bacillati</taxon>
        <taxon>Bacillota</taxon>
        <taxon>Bacilli</taxon>
        <taxon>Bacillales</taxon>
        <taxon>Bacillaceae</taxon>
        <taxon>Peribacillus</taxon>
    </lineage>
</organism>
<keyword evidence="2" id="KW-1185">Reference proteome</keyword>
<dbReference type="Proteomes" id="UP000626697">
    <property type="component" value="Unassembled WGS sequence"/>
</dbReference>
<accession>A0ABR6CPY8</accession>
<proteinExistence type="predicted"/>
<sequence>MTFLRIHRQEGDIFGRIGESVKKITNPFSVEKGRGLAKSAPHRHLHEVIQFLASEPFPSHELGSDASWMFFL</sequence>
<dbReference type="EMBL" id="JACJHX010000005">
    <property type="protein sequence ID" value="MBA9026766.1"/>
    <property type="molecule type" value="Genomic_DNA"/>
</dbReference>
<protein>
    <submittedName>
        <fullName evidence="1">Uncharacterized protein</fullName>
    </submittedName>
</protein>
<evidence type="ECO:0000313" key="2">
    <source>
        <dbReference type="Proteomes" id="UP000626697"/>
    </source>
</evidence>